<dbReference type="Pfam" id="PF00646">
    <property type="entry name" value="F-box"/>
    <property type="match status" value="1"/>
</dbReference>
<accession>A0A6A5KU21</accession>
<dbReference type="Proteomes" id="UP000800040">
    <property type="component" value="Unassembled WGS sequence"/>
</dbReference>
<dbReference type="PROSITE" id="PS50181">
    <property type="entry name" value="FBOX"/>
    <property type="match status" value="1"/>
</dbReference>
<gene>
    <name evidence="2" type="ORF">BDW02DRAFT_566380</name>
</gene>
<name>A0A6A5KU21_9PLEO</name>
<sequence>MLSLICRKVFLNTATSNRFLQLPDDVLILIFGYCRVDELLALRLTSQRIRVVVDAYISTIAPAVARTTFPHCHRLLRPPDNGSQRDLRWLLALIPGQLAAILVDRHRLAFLGEGLLDYGISAEDARGDKLRARVTNGWHVLRRLSNISREVYSTYTKHSLRRRELVQQFLPNAPKGREELILLRRVEYINGLPEQKAADYKLMTTLLSSVFTTFEANVGNEHSRWIFDSTGGIDGQREFRFGRSWLSWFMLQEGPDLFWDQWWRLPPDAAQNHIRDRATKAFKALPPGLASDQSSLAEEVQKAVHERAQVLRNTGGTNPFAYFYQRRGTMAGQAAEEPVKETMEHVPFLVNFRCPEEKTRRLAWLLGSGAFEMELGP</sequence>
<feature type="domain" description="F-box" evidence="1">
    <location>
        <begin position="16"/>
        <end position="60"/>
    </location>
</feature>
<dbReference type="AlphaFoldDB" id="A0A6A5KU21"/>
<dbReference type="InterPro" id="IPR036047">
    <property type="entry name" value="F-box-like_dom_sf"/>
</dbReference>
<protein>
    <recommendedName>
        <fullName evidence="1">F-box domain-containing protein</fullName>
    </recommendedName>
</protein>
<evidence type="ECO:0000313" key="3">
    <source>
        <dbReference type="Proteomes" id="UP000800040"/>
    </source>
</evidence>
<evidence type="ECO:0000313" key="2">
    <source>
        <dbReference type="EMBL" id="KAF1837133.1"/>
    </source>
</evidence>
<keyword evidence="3" id="KW-1185">Reference proteome</keyword>
<dbReference type="SUPFAM" id="SSF81383">
    <property type="entry name" value="F-box domain"/>
    <property type="match status" value="1"/>
</dbReference>
<reference evidence="2" key="1">
    <citation type="submission" date="2020-01" db="EMBL/GenBank/DDBJ databases">
        <authorList>
            <consortium name="DOE Joint Genome Institute"/>
            <person name="Haridas S."/>
            <person name="Albert R."/>
            <person name="Binder M."/>
            <person name="Bloem J."/>
            <person name="Labutti K."/>
            <person name="Salamov A."/>
            <person name="Andreopoulos B."/>
            <person name="Baker S.E."/>
            <person name="Barry K."/>
            <person name="Bills G."/>
            <person name="Bluhm B.H."/>
            <person name="Cannon C."/>
            <person name="Castanera R."/>
            <person name="Culley D.E."/>
            <person name="Daum C."/>
            <person name="Ezra D."/>
            <person name="Gonzalez J.B."/>
            <person name="Henrissat B."/>
            <person name="Kuo A."/>
            <person name="Liang C."/>
            <person name="Lipzen A."/>
            <person name="Lutzoni F."/>
            <person name="Magnuson J."/>
            <person name="Mondo S."/>
            <person name="Nolan M."/>
            <person name="Ohm R."/>
            <person name="Pangilinan J."/>
            <person name="Park H.-J."/>
            <person name="Ramirez L."/>
            <person name="Alfaro M."/>
            <person name="Sun H."/>
            <person name="Tritt A."/>
            <person name="Yoshinaga Y."/>
            <person name="Zwiers L.-H."/>
            <person name="Turgeon B.G."/>
            <person name="Goodwin S.B."/>
            <person name="Spatafora J.W."/>
            <person name="Crous P.W."/>
            <person name="Grigoriev I.V."/>
        </authorList>
    </citation>
    <scope>NUCLEOTIDE SEQUENCE</scope>
    <source>
        <strain evidence="2">P77</strain>
    </source>
</reference>
<proteinExistence type="predicted"/>
<organism evidence="2 3">
    <name type="scientific">Decorospora gaudefroyi</name>
    <dbReference type="NCBI Taxonomy" id="184978"/>
    <lineage>
        <taxon>Eukaryota</taxon>
        <taxon>Fungi</taxon>
        <taxon>Dikarya</taxon>
        <taxon>Ascomycota</taxon>
        <taxon>Pezizomycotina</taxon>
        <taxon>Dothideomycetes</taxon>
        <taxon>Pleosporomycetidae</taxon>
        <taxon>Pleosporales</taxon>
        <taxon>Pleosporineae</taxon>
        <taxon>Pleosporaceae</taxon>
        <taxon>Decorospora</taxon>
    </lineage>
</organism>
<dbReference type="InterPro" id="IPR001810">
    <property type="entry name" value="F-box_dom"/>
</dbReference>
<dbReference type="OrthoDB" id="5279806at2759"/>
<dbReference type="EMBL" id="ML975265">
    <property type="protein sequence ID" value="KAF1837133.1"/>
    <property type="molecule type" value="Genomic_DNA"/>
</dbReference>
<dbReference type="CDD" id="cd09917">
    <property type="entry name" value="F-box_SF"/>
    <property type="match status" value="1"/>
</dbReference>
<evidence type="ECO:0000259" key="1">
    <source>
        <dbReference type="PROSITE" id="PS50181"/>
    </source>
</evidence>